<accession>A0ABQ3VC07</accession>
<dbReference type="InterPro" id="IPR045361">
    <property type="entry name" value="CIS_tube_prot_N"/>
</dbReference>
<reference evidence="2 3" key="1">
    <citation type="journal article" date="2021" name="Int. J. Syst. Evol. Microbiol.">
        <title>Reticulibacter mediterranei gen. nov., sp. nov., within the new family Reticulibacteraceae fam. nov., and Ktedonospora formicarum gen. nov., sp. nov., Ktedonobacter robiniae sp. nov., Dictyobacter formicarum sp. nov. and Dictyobacter arantiisoli sp. nov., belonging to the class Ktedonobacteria.</title>
        <authorList>
            <person name="Yabe S."/>
            <person name="Zheng Y."/>
            <person name="Wang C.M."/>
            <person name="Sakai Y."/>
            <person name="Abe K."/>
            <person name="Yokota A."/>
            <person name="Donadio S."/>
            <person name="Cavaletti L."/>
            <person name="Monciardini P."/>
        </authorList>
    </citation>
    <scope>NUCLEOTIDE SEQUENCE [LARGE SCALE GENOMIC DNA]</scope>
    <source>
        <strain evidence="2 3">SOSP1-9</strain>
    </source>
</reference>
<keyword evidence="3" id="KW-1185">Reference proteome</keyword>
<name>A0ABQ3VC07_9CHLR</name>
<dbReference type="Pfam" id="PF01476">
    <property type="entry name" value="LysM"/>
    <property type="match status" value="1"/>
</dbReference>
<sequence>MALTNLAKALIINTATNNKITVMYNPEEFKLDQGNTFAEIGIPGLNAPPIQYVRGRSRTLTMDLFFDTYESQQDVRLYTGQIVNLLNTLPQTKAPPVLLFSMGRFNFECVLVDAGQRFTMFLRDGTPVRATLSVRFQEYVRIAITMQQGLFIGPPTLHNITQGQTLSGLAADYLGDPGLWRLIAQANNIDDPFHIPPGTQLIIPGGGKS</sequence>
<dbReference type="InterPro" id="IPR018392">
    <property type="entry name" value="LysM"/>
</dbReference>
<dbReference type="PROSITE" id="PS51782">
    <property type="entry name" value="LYSM"/>
    <property type="match status" value="1"/>
</dbReference>
<comment type="caution">
    <text evidence="2">The sequence shown here is derived from an EMBL/GenBank/DDBJ whole genome shotgun (WGS) entry which is preliminary data.</text>
</comment>
<dbReference type="InterPro" id="IPR036779">
    <property type="entry name" value="LysM_dom_sf"/>
</dbReference>
<dbReference type="RefSeq" id="WP_201360883.1">
    <property type="nucleotide sequence ID" value="NZ_BNJJ01000003.1"/>
</dbReference>
<protein>
    <submittedName>
        <fullName evidence="2">Peptidoglycan-binding protein</fullName>
    </submittedName>
</protein>
<organism evidence="2 3">
    <name type="scientific">Dictyobacter formicarum</name>
    <dbReference type="NCBI Taxonomy" id="2778368"/>
    <lineage>
        <taxon>Bacteria</taxon>
        <taxon>Bacillati</taxon>
        <taxon>Chloroflexota</taxon>
        <taxon>Ktedonobacteria</taxon>
        <taxon>Ktedonobacterales</taxon>
        <taxon>Dictyobacteraceae</taxon>
        <taxon>Dictyobacter</taxon>
    </lineage>
</organism>
<proteinExistence type="predicted"/>
<evidence type="ECO:0000313" key="3">
    <source>
        <dbReference type="Proteomes" id="UP000635565"/>
    </source>
</evidence>
<feature type="domain" description="LysM" evidence="1">
    <location>
        <begin position="156"/>
        <end position="203"/>
    </location>
</feature>
<dbReference type="Proteomes" id="UP000635565">
    <property type="component" value="Unassembled WGS sequence"/>
</dbReference>
<evidence type="ECO:0000259" key="1">
    <source>
        <dbReference type="PROSITE" id="PS51782"/>
    </source>
</evidence>
<dbReference type="EMBL" id="BNJJ01000003">
    <property type="protein sequence ID" value="GHO83198.1"/>
    <property type="molecule type" value="Genomic_DNA"/>
</dbReference>
<gene>
    <name evidence="2" type="ORF">KSZ_12040</name>
</gene>
<dbReference type="Pfam" id="PF19266">
    <property type="entry name" value="CIS_tube"/>
    <property type="match status" value="1"/>
</dbReference>
<evidence type="ECO:0000313" key="2">
    <source>
        <dbReference type="EMBL" id="GHO83198.1"/>
    </source>
</evidence>
<dbReference type="Gene3D" id="3.10.350.10">
    <property type="entry name" value="LysM domain"/>
    <property type="match status" value="1"/>
</dbReference>